<evidence type="ECO:0000313" key="9">
    <source>
        <dbReference type="EMBL" id="KAG0716119.1"/>
    </source>
</evidence>
<evidence type="ECO:0000256" key="7">
    <source>
        <dbReference type="ARBA" id="ARBA00031961"/>
    </source>
</evidence>
<evidence type="ECO:0000256" key="5">
    <source>
        <dbReference type="ARBA" id="ARBA00023163"/>
    </source>
</evidence>
<dbReference type="EMBL" id="JACEEZ010019083">
    <property type="protein sequence ID" value="KAG0716119.1"/>
    <property type="molecule type" value="Genomic_DNA"/>
</dbReference>
<dbReference type="InterPro" id="IPR021629">
    <property type="entry name" value="Mediator_Med23"/>
</dbReference>
<comment type="caution">
    <text evidence="9">The sequence shown here is derived from an EMBL/GenBank/DDBJ whole genome shotgun (WGS) entry which is preliminary data.</text>
</comment>
<evidence type="ECO:0000256" key="4">
    <source>
        <dbReference type="ARBA" id="ARBA00023015"/>
    </source>
</evidence>
<dbReference type="GO" id="GO:0006357">
    <property type="term" value="P:regulation of transcription by RNA polymerase II"/>
    <property type="evidence" value="ECO:0007669"/>
    <property type="project" value="TreeGrafter"/>
</dbReference>
<keyword evidence="5" id="KW-0804">Transcription</keyword>
<dbReference type="Pfam" id="PF11573">
    <property type="entry name" value="Med23"/>
    <property type="match status" value="1"/>
</dbReference>
<comment type="similarity">
    <text evidence="2">Belongs to the Mediator complex subunit 23 family.</text>
</comment>
<keyword evidence="4" id="KW-0805">Transcription regulation</keyword>
<comment type="subcellular location">
    <subcellularLocation>
        <location evidence="1">Nucleus</location>
    </subcellularLocation>
</comment>
<dbReference type="Proteomes" id="UP000770661">
    <property type="component" value="Unassembled WGS sequence"/>
</dbReference>
<evidence type="ECO:0000256" key="6">
    <source>
        <dbReference type="ARBA" id="ARBA00023242"/>
    </source>
</evidence>
<evidence type="ECO:0000256" key="8">
    <source>
        <dbReference type="SAM" id="MobiDB-lite"/>
    </source>
</evidence>
<protein>
    <recommendedName>
        <fullName evidence="3">Mediator of RNA polymerase II transcription subunit 23</fullName>
    </recommendedName>
    <alternativeName>
        <fullName evidence="7">Mediator complex subunit 23</fullName>
    </alternativeName>
</protein>
<dbReference type="GO" id="GO:0005667">
    <property type="term" value="C:transcription regulator complex"/>
    <property type="evidence" value="ECO:0007669"/>
    <property type="project" value="TreeGrafter"/>
</dbReference>
<dbReference type="PANTHER" id="PTHR12691:SF10">
    <property type="entry name" value="MEDIATOR OF RNA POLYMERASE II TRANSCRIPTION SUBUNIT 23"/>
    <property type="match status" value="1"/>
</dbReference>
<keyword evidence="10" id="KW-1185">Reference proteome</keyword>
<feature type="region of interest" description="Disordered" evidence="8">
    <location>
        <begin position="122"/>
        <end position="171"/>
    </location>
</feature>
<evidence type="ECO:0000256" key="1">
    <source>
        <dbReference type="ARBA" id="ARBA00004123"/>
    </source>
</evidence>
<dbReference type="GO" id="GO:0016592">
    <property type="term" value="C:mediator complex"/>
    <property type="evidence" value="ECO:0007669"/>
    <property type="project" value="TreeGrafter"/>
</dbReference>
<dbReference type="AlphaFoldDB" id="A0A8J5CMR0"/>
<keyword evidence="6" id="KW-0539">Nucleus</keyword>
<gene>
    <name evidence="9" type="primary">MED23_0</name>
    <name evidence="9" type="ORF">GWK47_010400</name>
</gene>
<sequence length="249" mass="26030">MTMKCLFFRLMRDRIRPMLATEEQLVVVCHLIGPFLQRFNSELARKVFDVTIELYEAVAKVDRNVTDLKYMDPICDVMYHIKYMFTGDSIKNEVEGIIRGLRPALQRRLRFITHLNLDSIENNANSSSNTNTNNSGTSSTPQANTTSSNGSSSITSTATSSNSASSATGSLTTSSVSQAGVTGAAAAVLGPTATAIGALANLGSSVTLGSVSQSSSVTGGATSSGLVSSLGVASSLASLLQDTSPVSTS</sequence>
<organism evidence="9 10">
    <name type="scientific">Chionoecetes opilio</name>
    <name type="common">Atlantic snow crab</name>
    <name type="synonym">Cancer opilio</name>
    <dbReference type="NCBI Taxonomy" id="41210"/>
    <lineage>
        <taxon>Eukaryota</taxon>
        <taxon>Metazoa</taxon>
        <taxon>Ecdysozoa</taxon>
        <taxon>Arthropoda</taxon>
        <taxon>Crustacea</taxon>
        <taxon>Multicrustacea</taxon>
        <taxon>Malacostraca</taxon>
        <taxon>Eumalacostraca</taxon>
        <taxon>Eucarida</taxon>
        <taxon>Decapoda</taxon>
        <taxon>Pleocyemata</taxon>
        <taxon>Brachyura</taxon>
        <taxon>Eubrachyura</taxon>
        <taxon>Majoidea</taxon>
        <taxon>Majidae</taxon>
        <taxon>Chionoecetes</taxon>
    </lineage>
</organism>
<evidence type="ECO:0000256" key="3">
    <source>
        <dbReference type="ARBA" id="ARBA00019696"/>
    </source>
</evidence>
<proteinExistence type="inferred from homology"/>
<name>A0A8J5CMR0_CHIOP</name>
<evidence type="ECO:0000256" key="2">
    <source>
        <dbReference type="ARBA" id="ARBA00010222"/>
    </source>
</evidence>
<dbReference type="PANTHER" id="PTHR12691">
    <property type="entry name" value="MEDIATOR OF RNA POLYMERASE II TRANSCRIPTION SUBUNIT 23"/>
    <property type="match status" value="1"/>
</dbReference>
<accession>A0A8J5CMR0</accession>
<dbReference type="OrthoDB" id="9982951at2759"/>
<evidence type="ECO:0000313" key="10">
    <source>
        <dbReference type="Proteomes" id="UP000770661"/>
    </source>
</evidence>
<dbReference type="GO" id="GO:0010628">
    <property type="term" value="P:positive regulation of gene expression"/>
    <property type="evidence" value="ECO:0007669"/>
    <property type="project" value="TreeGrafter"/>
</dbReference>
<reference evidence="9" key="1">
    <citation type="submission" date="2020-07" db="EMBL/GenBank/DDBJ databases">
        <title>The High-quality genome of the commercially important snow crab, Chionoecetes opilio.</title>
        <authorList>
            <person name="Jeong J.-H."/>
            <person name="Ryu S."/>
        </authorList>
    </citation>
    <scope>NUCLEOTIDE SEQUENCE</scope>
    <source>
        <strain evidence="9">MADBK_172401_WGS</strain>
        <tissue evidence="9">Digestive gland</tissue>
    </source>
</reference>